<dbReference type="OrthoDB" id="5428863at2759"/>
<name>A0A6A5TN67_9PLEO</name>
<dbReference type="PANTHER" id="PTHR33112:SF1">
    <property type="entry name" value="HETEROKARYON INCOMPATIBILITY DOMAIN-CONTAINING PROTEIN"/>
    <property type="match status" value="1"/>
</dbReference>
<evidence type="ECO:0000259" key="1">
    <source>
        <dbReference type="Pfam" id="PF06985"/>
    </source>
</evidence>
<keyword evidence="3" id="KW-1185">Reference proteome</keyword>
<dbReference type="Proteomes" id="UP000800035">
    <property type="component" value="Unassembled WGS sequence"/>
</dbReference>
<dbReference type="AlphaFoldDB" id="A0A6A5TN67"/>
<accession>A0A6A5TN67</accession>
<dbReference type="InterPro" id="IPR010730">
    <property type="entry name" value="HET"/>
</dbReference>
<gene>
    <name evidence="2" type="ORF">CC80DRAFT_450921</name>
</gene>
<reference evidence="2" key="1">
    <citation type="journal article" date="2020" name="Stud. Mycol.">
        <title>101 Dothideomycetes genomes: a test case for predicting lifestyles and emergence of pathogens.</title>
        <authorList>
            <person name="Haridas S."/>
            <person name="Albert R."/>
            <person name="Binder M."/>
            <person name="Bloem J."/>
            <person name="Labutti K."/>
            <person name="Salamov A."/>
            <person name="Andreopoulos B."/>
            <person name="Baker S."/>
            <person name="Barry K."/>
            <person name="Bills G."/>
            <person name="Bluhm B."/>
            <person name="Cannon C."/>
            <person name="Castanera R."/>
            <person name="Culley D."/>
            <person name="Daum C."/>
            <person name="Ezra D."/>
            <person name="Gonzalez J."/>
            <person name="Henrissat B."/>
            <person name="Kuo A."/>
            <person name="Liang C."/>
            <person name="Lipzen A."/>
            <person name="Lutzoni F."/>
            <person name="Magnuson J."/>
            <person name="Mondo S."/>
            <person name="Nolan M."/>
            <person name="Ohm R."/>
            <person name="Pangilinan J."/>
            <person name="Park H.-J."/>
            <person name="Ramirez L."/>
            <person name="Alfaro M."/>
            <person name="Sun H."/>
            <person name="Tritt A."/>
            <person name="Yoshinaga Y."/>
            <person name="Zwiers L.-H."/>
            <person name="Turgeon B."/>
            <person name="Goodwin S."/>
            <person name="Spatafora J."/>
            <person name="Crous P."/>
            <person name="Grigoriev I."/>
        </authorList>
    </citation>
    <scope>NUCLEOTIDE SEQUENCE</scope>
    <source>
        <strain evidence="2">CBS 675.92</strain>
    </source>
</reference>
<evidence type="ECO:0000313" key="3">
    <source>
        <dbReference type="Proteomes" id="UP000800035"/>
    </source>
</evidence>
<proteinExistence type="predicted"/>
<organism evidence="2 3">
    <name type="scientific">Byssothecium circinans</name>
    <dbReference type="NCBI Taxonomy" id="147558"/>
    <lineage>
        <taxon>Eukaryota</taxon>
        <taxon>Fungi</taxon>
        <taxon>Dikarya</taxon>
        <taxon>Ascomycota</taxon>
        <taxon>Pezizomycotina</taxon>
        <taxon>Dothideomycetes</taxon>
        <taxon>Pleosporomycetidae</taxon>
        <taxon>Pleosporales</taxon>
        <taxon>Massarineae</taxon>
        <taxon>Massarinaceae</taxon>
        <taxon>Byssothecium</taxon>
    </lineage>
</organism>
<dbReference type="PANTHER" id="PTHR33112">
    <property type="entry name" value="DOMAIN PROTEIN, PUTATIVE-RELATED"/>
    <property type="match status" value="1"/>
</dbReference>
<protein>
    <submittedName>
        <fullName evidence="2">HET-domain-containing protein</fullName>
    </submittedName>
</protein>
<sequence length="657" mass="75044">MKAERRASSKLQWITKIRTPRQSSQTYERKIHASETELLDENFQRGLCARCRKIRWAALADAEVLFPPMDYDLFEIMLNTENRRQEFLNSSCKLCRFLASFNSSIFLTHDRPSLHVERATGGTSISPILNYYNGYISTFRIGIRSQSPNKDFAPLAIGPTVNYDVIHEWLSHCHEFHPTACQSKGTVEIPGFKVINCATRIIEPAPGGCSYVALSYVWGTVDHDGQQSGFPPTIDDSISVTLKMGMKYLWVDRYCIDQVNQDEKDIQIANMDIIYSKAQFTIIAAAGSDPYYGLPGVRSRLRKGAKRVQIGDIHLIHMPVTIHDFWGSPWAKRGWTFQEGMLSNRLLVFTDTGVLFSCREMCCSESIQQKLHHLSIRGSYDAKVTNLSSTLSCILQLDHEQKPNIWTALADYSGRNLKYESDFLNACQGILNAFSESHVWGMPLMKDSSGRGQINLQWHPECWPSHRRSGFPTWSWASVNSRIGFENGHENESPIVVDFATIDGQWQTIDMVMQHNGPHCRNEDYLRTIRIRAPRIPNVCLYYDEENVRADMPYGAEVLRMDLDTYLDEPLEQDELSSVVALLTYYTSKNSTIGCFSVKYQIWLIRPSESIYRRVGFIYLRMTDLVEASFTYGTSLKNSDPLACLLKDSEMGEFIIE</sequence>
<feature type="domain" description="Heterokaryon incompatibility" evidence="1">
    <location>
        <begin position="211"/>
        <end position="339"/>
    </location>
</feature>
<dbReference type="EMBL" id="ML977004">
    <property type="protein sequence ID" value="KAF1953390.1"/>
    <property type="molecule type" value="Genomic_DNA"/>
</dbReference>
<evidence type="ECO:0000313" key="2">
    <source>
        <dbReference type="EMBL" id="KAF1953390.1"/>
    </source>
</evidence>
<dbReference type="Pfam" id="PF06985">
    <property type="entry name" value="HET"/>
    <property type="match status" value="1"/>
</dbReference>